<comment type="caution">
    <text evidence="3">The sequence shown here is derived from an EMBL/GenBank/DDBJ whole genome shotgun (WGS) entry which is preliminary data.</text>
</comment>
<evidence type="ECO:0000256" key="1">
    <source>
        <dbReference type="SAM" id="MobiDB-lite"/>
    </source>
</evidence>
<sequence length="191" mass="20924">MGMTGMARTVRIQLLIAFLCAAMLVYFVLLGRIAVALIGSGRAAAIGLGLALLVTPAIGLWAMIATLRAGFAHQKLARLIADDEMELDVSALPRRPSGRIERAAADALFDMVRAELHDDPDDWRRWYRLARGYDYAGDRRRAREAMKTALSLERSRRHGDDQDPAHRAPHPVADHPRAAGGGAGRGPRPRD</sequence>
<accession>A0AB38URT9</accession>
<keyword evidence="2" id="KW-0472">Membrane</keyword>
<reference evidence="5 6" key="1">
    <citation type="submission" date="2018-09" db="EMBL/GenBank/DDBJ databases">
        <authorList>
            <person name="Tagini F."/>
        </authorList>
    </citation>
    <scope>NUCLEOTIDE SEQUENCE [LARGE SCALE GENOMIC DNA]</scope>
    <source>
        <strain evidence="4 5">MK4</strain>
        <strain evidence="3 6">MK42</strain>
    </source>
</reference>
<evidence type="ECO:0000313" key="4">
    <source>
        <dbReference type="EMBL" id="VAZ91448.1"/>
    </source>
</evidence>
<keyword evidence="2" id="KW-0812">Transmembrane</keyword>
<feature type="transmembrane region" description="Helical" evidence="2">
    <location>
        <begin position="44"/>
        <end position="67"/>
    </location>
</feature>
<name>A0AB38URT9_9MYCO</name>
<organism evidence="3 6">
    <name type="scientific">Mycobacterium persicum</name>
    <dbReference type="NCBI Taxonomy" id="1487726"/>
    <lineage>
        <taxon>Bacteria</taxon>
        <taxon>Bacillati</taxon>
        <taxon>Actinomycetota</taxon>
        <taxon>Actinomycetes</taxon>
        <taxon>Mycobacteriales</taxon>
        <taxon>Mycobacteriaceae</taxon>
        <taxon>Mycobacterium</taxon>
    </lineage>
</organism>
<evidence type="ECO:0000313" key="5">
    <source>
        <dbReference type="Proteomes" id="UP000271464"/>
    </source>
</evidence>
<keyword evidence="5" id="KW-1185">Reference proteome</keyword>
<dbReference type="Proteomes" id="UP000279331">
    <property type="component" value="Unassembled WGS sequence"/>
</dbReference>
<protein>
    <recommendedName>
        <fullName evidence="7">Transmembrane protein</fullName>
    </recommendedName>
</protein>
<evidence type="ECO:0000313" key="6">
    <source>
        <dbReference type="Proteomes" id="UP000279331"/>
    </source>
</evidence>
<evidence type="ECO:0000256" key="2">
    <source>
        <dbReference type="SAM" id="Phobius"/>
    </source>
</evidence>
<feature type="transmembrane region" description="Helical" evidence="2">
    <location>
        <begin position="12"/>
        <end position="38"/>
    </location>
</feature>
<feature type="compositionally biased region" description="Basic and acidic residues" evidence="1">
    <location>
        <begin position="158"/>
        <end position="177"/>
    </location>
</feature>
<evidence type="ECO:0000313" key="3">
    <source>
        <dbReference type="EMBL" id="VAZ83181.1"/>
    </source>
</evidence>
<gene>
    <name evidence="3" type="ORF">LAUMK42_01994</name>
    <name evidence="4" type="ORF">LAUMK4_01779</name>
</gene>
<keyword evidence="2" id="KW-1133">Transmembrane helix</keyword>
<dbReference type="AlphaFoldDB" id="A0AB38URT9"/>
<dbReference type="EMBL" id="UPHL01000047">
    <property type="protein sequence ID" value="VAZ83181.1"/>
    <property type="molecule type" value="Genomic_DNA"/>
</dbReference>
<feature type="region of interest" description="Disordered" evidence="1">
    <location>
        <begin position="150"/>
        <end position="191"/>
    </location>
</feature>
<dbReference type="Proteomes" id="UP000271464">
    <property type="component" value="Unassembled WGS sequence"/>
</dbReference>
<evidence type="ECO:0008006" key="7">
    <source>
        <dbReference type="Google" id="ProtNLM"/>
    </source>
</evidence>
<dbReference type="EMBL" id="UPHM01000038">
    <property type="protein sequence ID" value="VAZ91448.1"/>
    <property type="molecule type" value="Genomic_DNA"/>
</dbReference>
<proteinExistence type="predicted"/>